<reference evidence="2" key="1">
    <citation type="journal article" date="2014" name="BMC Genomics">
        <title>Genome characteristics reveal the impact of lichenization on lichen-forming fungus Endocarpon pusillum Hedwig (Verrucariales, Ascomycota).</title>
        <authorList>
            <person name="Wang Y.-Y."/>
            <person name="Liu B."/>
            <person name="Zhang X.-Y."/>
            <person name="Zhou Q.-M."/>
            <person name="Zhang T."/>
            <person name="Li H."/>
            <person name="Yu Y.-F."/>
            <person name="Zhang X.-L."/>
            <person name="Hao X.-Y."/>
            <person name="Wang M."/>
            <person name="Wang L."/>
            <person name="Wei J.-C."/>
        </authorList>
    </citation>
    <scope>NUCLEOTIDE SEQUENCE [LARGE SCALE GENOMIC DNA]</scope>
    <source>
        <strain evidence="2">Z07020 / HMAS-L-300199</strain>
    </source>
</reference>
<dbReference type="GeneID" id="19238447"/>
<sequence>MPVSTSLSSHFPLGLEHRTACLRTAAWFIVPVPVQSVQSIVPYPLITPPFSDPSLFPKPFPANTHPVLVTAGFLNDIRQFSLQIQSLLSASIVIPFTDRLKDGKTPFSYPVRNFIGGVNGRDVNAVVPTLVGTAQGTNIFVASFTPNDAPYGALASDPNEFVAQVRQVILPNPLSGPGIAPAAVDLNFVSASEPQYTERTFRALINQPSILTNTKCQRNMYYFNQTFSDPVLRTGTATLYGPARGGVLPAALDKRYEGQGGLSASSVTVGFNVEDCEVAAANIDPNA</sequence>
<dbReference type="OrthoDB" id="265717at2759"/>
<dbReference type="Proteomes" id="UP000019373">
    <property type="component" value="Unassembled WGS sequence"/>
</dbReference>
<dbReference type="AlphaFoldDB" id="U1HXP1"/>
<name>U1HXP1_ENDPU</name>
<accession>U1HXP1</accession>
<protein>
    <submittedName>
        <fullName evidence="1">Uncharacterized protein</fullName>
    </submittedName>
</protein>
<dbReference type="EMBL" id="KE720887">
    <property type="protein sequence ID" value="ERF74214.1"/>
    <property type="molecule type" value="Genomic_DNA"/>
</dbReference>
<gene>
    <name evidence="1" type="ORF">EPUS_03404</name>
</gene>
<dbReference type="eggNOG" id="ENOG502SS2C">
    <property type="taxonomic scope" value="Eukaryota"/>
</dbReference>
<evidence type="ECO:0000313" key="2">
    <source>
        <dbReference type="Proteomes" id="UP000019373"/>
    </source>
</evidence>
<dbReference type="OMA" id="GFTACAQ"/>
<proteinExistence type="predicted"/>
<evidence type="ECO:0000313" key="1">
    <source>
        <dbReference type="EMBL" id="ERF74214.1"/>
    </source>
</evidence>
<organism evidence="1 2">
    <name type="scientific">Endocarpon pusillum (strain Z07020 / HMAS-L-300199)</name>
    <name type="common">Lichen-forming fungus</name>
    <dbReference type="NCBI Taxonomy" id="1263415"/>
    <lineage>
        <taxon>Eukaryota</taxon>
        <taxon>Fungi</taxon>
        <taxon>Dikarya</taxon>
        <taxon>Ascomycota</taxon>
        <taxon>Pezizomycotina</taxon>
        <taxon>Eurotiomycetes</taxon>
        <taxon>Chaetothyriomycetidae</taxon>
        <taxon>Verrucariales</taxon>
        <taxon>Verrucariaceae</taxon>
        <taxon>Endocarpon</taxon>
    </lineage>
</organism>
<keyword evidence="2" id="KW-1185">Reference proteome</keyword>
<dbReference type="HOGENOM" id="CLU_063710_0_0_1"/>
<dbReference type="RefSeq" id="XP_007800153.1">
    <property type="nucleotide sequence ID" value="XM_007801962.1"/>
</dbReference>